<keyword evidence="2" id="KW-1185">Reference proteome</keyword>
<accession>A0A852TPV2</accession>
<name>A0A852TPV2_9ACTN</name>
<dbReference type="AlphaFoldDB" id="A0A852TPV2"/>
<organism evidence="1 2">
    <name type="scientific">Spinactinospora alkalitolerans</name>
    <dbReference type="NCBI Taxonomy" id="687207"/>
    <lineage>
        <taxon>Bacteria</taxon>
        <taxon>Bacillati</taxon>
        <taxon>Actinomycetota</taxon>
        <taxon>Actinomycetes</taxon>
        <taxon>Streptosporangiales</taxon>
        <taxon>Nocardiopsidaceae</taxon>
        <taxon>Spinactinospora</taxon>
    </lineage>
</organism>
<evidence type="ECO:0000313" key="1">
    <source>
        <dbReference type="EMBL" id="NYE45307.1"/>
    </source>
</evidence>
<dbReference type="EMBL" id="JACCCC010000001">
    <property type="protein sequence ID" value="NYE45307.1"/>
    <property type="molecule type" value="Genomic_DNA"/>
</dbReference>
<reference evidence="1 2" key="1">
    <citation type="submission" date="2020-07" db="EMBL/GenBank/DDBJ databases">
        <title>Sequencing the genomes of 1000 actinobacteria strains.</title>
        <authorList>
            <person name="Klenk H.-P."/>
        </authorList>
    </citation>
    <scope>NUCLEOTIDE SEQUENCE [LARGE SCALE GENOMIC DNA]</scope>
    <source>
        <strain evidence="1 2">CXB654</strain>
    </source>
</reference>
<dbReference type="RefSeq" id="WP_179641552.1">
    <property type="nucleotide sequence ID" value="NZ_BAAAYY010000011.1"/>
</dbReference>
<proteinExistence type="predicted"/>
<gene>
    <name evidence="1" type="ORF">HDA32_000427</name>
</gene>
<evidence type="ECO:0000313" key="2">
    <source>
        <dbReference type="Proteomes" id="UP000589036"/>
    </source>
</evidence>
<comment type="caution">
    <text evidence="1">The sequence shown here is derived from an EMBL/GenBank/DDBJ whole genome shotgun (WGS) entry which is preliminary data.</text>
</comment>
<sequence length="86" mass="9131">MEDAWALTAALGDAASAPADPVPALRRCERARSGPASAASYASGKQVAQRIRPTAAPVRFLPKGPPNRLLLRCLNRVGNVLTDRRP</sequence>
<protein>
    <submittedName>
        <fullName evidence="1">Uncharacterized protein</fullName>
    </submittedName>
</protein>
<dbReference type="Proteomes" id="UP000589036">
    <property type="component" value="Unassembled WGS sequence"/>
</dbReference>